<keyword evidence="6 8" id="KW-0408">Iron</keyword>
<accession>A0A7Y9G4J9</accession>
<dbReference type="RefSeq" id="WP_179831366.1">
    <property type="nucleotide sequence ID" value="NZ_BMRD01000003.1"/>
</dbReference>
<keyword evidence="4 8" id="KW-0479">Metal-binding</keyword>
<evidence type="ECO:0000313" key="10">
    <source>
        <dbReference type="Proteomes" id="UP000591272"/>
    </source>
</evidence>
<keyword evidence="5 8" id="KW-0560">Oxidoreductase</keyword>
<dbReference type="GO" id="GO:0005506">
    <property type="term" value="F:iron ion binding"/>
    <property type="evidence" value="ECO:0007669"/>
    <property type="project" value="InterPro"/>
</dbReference>
<dbReference type="InterPro" id="IPR017972">
    <property type="entry name" value="Cyt_P450_CS"/>
</dbReference>
<dbReference type="Gene3D" id="1.10.630.10">
    <property type="entry name" value="Cytochrome P450"/>
    <property type="match status" value="1"/>
</dbReference>
<dbReference type="AlphaFoldDB" id="A0A7Y9G4J9"/>
<comment type="cofactor">
    <cofactor evidence="1">
        <name>heme</name>
        <dbReference type="ChEBI" id="CHEBI:30413"/>
    </cofactor>
</comment>
<gene>
    <name evidence="9" type="ORF">BJ999_000045</name>
</gene>
<dbReference type="FunFam" id="1.10.630.10:FF:000018">
    <property type="entry name" value="Cytochrome P450 monooxygenase"/>
    <property type="match status" value="1"/>
</dbReference>
<evidence type="ECO:0000313" key="9">
    <source>
        <dbReference type="EMBL" id="NYE09749.1"/>
    </source>
</evidence>
<dbReference type="Pfam" id="PF00067">
    <property type="entry name" value="p450"/>
    <property type="match status" value="1"/>
</dbReference>
<evidence type="ECO:0000256" key="5">
    <source>
        <dbReference type="ARBA" id="ARBA00023002"/>
    </source>
</evidence>
<dbReference type="InterPro" id="IPR001128">
    <property type="entry name" value="Cyt_P450"/>
</dbReference>
<dbReference type="PANTHER" id="PTHR46696">
    <property type="entry name" value="P450, PUTATIVE (EUROFUNG)-RELATED"/>
    <property type="match status" value="1"/>
</dbReference>
<evidence type="ECO:0000256" key="6">
    <source>
        <dbReference type="ARBA" id="ARBA00023004"/>
    </source>
</evidence>
<comment type="caution">
    <text evidence="9">The sequence shown here is derived from an EMBL/GenBank/DDBJ whole genome shotgun (WGS) entry which is preliminary data.</text>
</comment>
<name>A0A7Y9G4J9_9ACTN</name>
<proteinExistence type="inferred from homology"/>
<sequence length="401" mass="44629">MDDHAPPDLPLRYPFALGPHGTPPPVLAWARENRPVCPVTLPSGDRVWMITRKDDIAQVFTDRRFSRDLTYPGAPRFVGADFTVVPGVIFNLDPPDHTRIRRVLNPFYTPARVERYRPMIERHADSLLEAMASGRGPADLLQVYAAPLPLRVSCELLDIPIEHRVEYLHAFRTQIALNVEADQVAAATKTTLEFTEQVIAAKQAAPGGDDPVSALVRAHRNGTISEQELHGTVSYLLVTGSDPLVSPVATGVITLLRHREQLGRCIAQPELWPKAVEEVLRFHHNGVLGYPRVATEDVMLHGVRIVEGDGVCAPMLGATWDERHYPDPGRFDIHRTTDATATFGAGPHFCLGAAFSRLYLTISFRALFERFPGLRLAVSEHDIPWRNDLGQTRPDQVPVSW</sequence>
<keyword evidence="10" id="KW-1185">Reference proteome</keyword>
<evidence type="ECO:0000256" key="2">
    <source>
        <dbReference type="ARBA" id="ARBA00010617"/>
    </source>
</evidence>
<dbReference type="SUPFAM" id="SSF48264">
    <property type="entry name" value="Cytochrome P450"/>
    <property type="match status" value="1"/>
</dbReference>
<keyword evidence="7 8" id="KW-0503">Monooxygenase</keyword>
<keyword evidence="3 8" id="KW-0349">Heme</keyword>
<reference evidence="9 10" key="1">
    <citation type="submission" date="2020-07" db="EMBL/GenBank/DDBJ databases">
        <title>Sequencing the genomes of 1000 actinobacteria strains.</title>
        <authorList>
            <person name="Klenk H.-P."/>
        </authorList>
    </citation>
    <scope>NUCLEOTIDE SEQUENCE [LARGE SCALE GENOMIC DNA]</scope>
    <source>
        <strain evidence="9 10">DSM 43461</strain>
    </source>
</reference>
<dbReference type="Proteomes" id="UP000591272">
    <property type="component" value="Unassembled WGS sequence"/>
</dbReference>
<dbReference type="EMBL" id="JACCBT010000001">
    <property type="protein sequence ID" value="NYE09749.1"/>
    <property type="molecule type" value="Genomic_DNA"/>
</dbReference>
<dbReference type="GO" id="GO:0004497">
    <property type="term" value="F:monooxygenase activity"/>
    <property type="evidence" value="ECO:0007669"/>
    <property type="project" value="UniProtKB-KW"/>
</dbReference>
<dbReference type="InterPro" id="IPR036396">
    <property type="entry name" value="Cyt_P450_sf"/>
</dbReference>
<dbReference type="PROSITE" id="PS00086">
    <property type="entry name" value="CYTOCHROME_P450"/>
    <property type="match status" value="1"/>
</dbReference>
<protein>
    <submittedName>
        <fullName evidence="9">Cytochrome P450</fullName>
    </submittedName>
</protein>
<dbReference type="PRINTS" id="PR00359">
    <property type="entry name" value="BP450"/>
</dbReference>
<evidence type="ECO:0000256" key="1">
    <source>
        <dbReference type="ARBA" id="ARBA00001971"/>
    </source>
</evidence>
<evidence type="ECO:0000256" key="7">
    <source>
        <dbReference type="ARBA" id="ARBA00023033"/>
    </source>
</evidence>
<organism evidence="9 10">
    <name type="scientific">Actinomadura citrea</name>
    <dbReference type="NCBI Taxonomy" id="46158"/>
    <lineage>
        <taxon>Bacteria</taxon>
        <taxon>Bacillati</taxon>
        <taxon>Actinomycetota</taxon>
        <taxon>Actinomycetes</taxon>
        <taxon>Streptosporangiales</taxon>
        <taxon>Thermomonosporaceae</taxon>
        <taxon>Actinomadura</taxon>
    </lineage>
</organism>
<dbReference type="GO" id="GO:0016705">
    <property type="term" value="F:oxidoreductase activity, acting on paired donors, with incorporation or reduction of molecular oxygen"/>
    <property type="evidence" value="ECO:0007669"/>
    <property type="project" value="InterPro"/>
</dbReference>
<comment type="similarity">
    <text evidence="2 8">Belongs to the cytochrome P450 family.</text>
</comment>
<dbReference type="GO" id="GO:0020037">
    <property type="term" value="F:heme binding"/>
    <property type="evidence" value="ECO:0007669"/>
    <property type="project" value="InterPro"/>
</dbReference>
<dbReference type="PANTHER" id="PTHR46696:SF5">
    <property type="entry name" value="CYTOCHROME P450 BJ-1"/>
    <property type="match status" value="1"/>
</dbReference>
<dbReference type="InterPro" id="IPR002397">
    <property type="entry name" value="Cyt_P450_B"/>
</dbReference>
<evidence type="ECO:0000256" key="3">
    <source>
        <dbReference type="ARBA" id="ARBA00022617"/>
    </source>
</evidence>
<evidence type="ECO:0000256" key="4">
    <source>
        <dbReference type="ARBA" id="ARBA00022723"/>
    </source>
</evidence>
<evidence type="ECO:0000256" key="8">
    <source>
        <dbReference type="RuleBase" id="RU000461"/>
    </source>
</evidence>